<dbReference type="AlphaFoldDB" id="A0ABD2PJV1"/>
<name>A0ABD2PJV1_9PLAT</name>
<proteinExistence type="predicted"/>
<sequence length="57" mass="6387">YVANNRDLFLASNHTPSCYPDLITVTIRNATEVCTILNPLKIARITELACSYRWSSG</sequence>
<feature type="non-terminal residue" evidence="1">
    <location>
        <position position="57"/>
    </location>
</feature>
<evidence type="ECO:0000313" key="2">
    <source>
        <dbReference type="Proteomes" id="UP001626550"/>
    </source>
</evidence>
<dbReference type="EMBL" id="JBJKFK010006636">
    <property type="protein sequence ID" value="KAL3307724.1"/>
    <property type="molecule type" value="Genomic_DNA"/>
</dbReference>
<gene>
    <name evidence="1" type="ORF">Ciccas_013757</name>
</gene>
<evidence type="ECO:0000313" key="1">
    <source>
        <dbReference type="EMBL" id="KAL3307724.1"/>
    </source>
</evidence>
<keyword evidence="2" id="KW-1185">Reference proteome</keyword>
<dbReference type="Proteomes" id="UP001626550">
    <property type="component" value="Unassembled WGS sequence"/>
</dbReference>
<organism evidence="1 2">
    <name type="scientific">Cichlidogyrus casuarinus</name>
    <dbReference type="NCBI Taxonomy" id="1844966"/>
    <lineage>
        <taxon>Eukaryota</taxon>
        <taxon>Metazoa</taxon>
        <taxon>Spiralia</taxon>
        <taxon>Lophotrochozoa</taxon>
        <taxon>Platyhelminthes</taxon>
        <taxon>Monogenea</taxon>
        <taxon>Monopisthocotylea</taxon>
        <taxon>Dactylogyridea</taxon>
        <taxon>Ancyrocephalidae</taxon>
        <taxon>Cichlidogyrus</taxon>
    </lineage>
</organism>
<feature type="non-terminal residue" evidence="1">
    <location>
        <position position="1"/>
    </location>
</feature>
<accession>A0ABD2PJV1</accession>
<reference evidence="1 2" key="1">
    <citation type="submission" date="2024-11" db="EMBL/GenBank/DDBJ databases">
        <title>Adaptive evolution of stress response genes in parasites aligns with host niche diversity.</title>
        <authorList>
            <person name="Hahn C."/>
            <person name="Resl P."/>
        </authorList>
    </citation>
    <scope>NUCLEOTIDE SEQUENCE [LARGE SCALE GENOMIC DNA]</scope>
    <source>
        <strain evidence="1">EGGRZ-B1_66</strain>
        <tissue evidence="1">Body</tissue>
    </source>
</reference>
<protein>
    <submittedName>
        <fullName evidence="1">Uncharacterized protein</fullName>
    </submittedName>
</protein>
<comment type="caution">
    <text evidence="1">The sequence shown here is derived from an EMBL/GenBank/DDBJ whole genome shotgun (WGS) entry which is preliminary data.</text>
</comment>